<protein>
    <recommendedName>
        <fullName evidence="4">Secreted protein</fullName>
    </recommendedName>
</protein>
<accession>A0A5S9YH07</accession>
<dbReference type="Proteomes" id="UP000434276">
    <property type="component" value="Unassembled WGS sequence"/>
</dbReference>
<evidence type="ECO:0000313" key="3">
    <source>
        <dbReference type="Proteomes" id="UP000434276"/>
    </source>
</evidence>
<feature type="signal peptide" evidence="1">
    <location>
        <begin position="1"/>
        <end position="17"/>
    </location>
</feature>
<proteinExistence type="predicted"/>
<feature type="chain" id="PRO_5024857082" description="Secreted protein" evidence="1">
    <location>
        <begin position="18"/>
        <end position="95"/>
    </location>
</feature>
<evidence type="ECO:0000313" key="2">
    <source>
        <dbReference type="EMBL" id="CAA0410293.1"/>
    </source>
</evidence>
<sequence>MGLILTRMILIVDVAPPANVVTLAVARRTTTRSATTVAVGQTKNWGKYVFYAKRCVCCWNKDVTVVLRINSLKLLTFPSFVSKLRHTYPCNVSSH</sequence>
<keyword evidence="1" id="KW-0732">Signal</keyword>
<evidence type="ECO:0000256" key="1">
    <source>
        <dbReference type="SAM" id="SignalP"/>
    </source>
</evidence>
<dbReference type="AlphaFoldDB" id="A0A5S9YH07"/>
<gene>
    <name evidence="2" type="ORF">C24_LOCUS25789</name>
</gene>
<evidence type="ECO:0008006" key="4">
    <source>
        <dbReference type="Google" id="ProtNLM"/>
    </source>
</evidence>
<name>A0A5S9YH07_ARATH</name>
<dbReference type="EMBL" id="CACSHJ010000096">
    <property type="protein sequence ID" value="CAA0410293.1"/>
    <property type="molecule type" value="Genomic_DNA"/>
</dbReference>
<reference evidence="2 3" key="1">
    <citation type="submission" date="2019-12" db="EMBL/GenBank/DDBJ databases">
        <authorList>
            <person name="Jiao W.-B."/>
            <person name="Schneeberger K."/>
        </authorList>
    </citation>
    <scope>NUCLEOTIDE SEQUENCE [LARGE SCALE GENOMIC DNA]</scope>
    <source>
        <strain evidence="3">cv. C24</strain>
    </source>
</reference>
<organism evidence="2 3">
    <name type="scientific">Arabidopsis thaliana</name>
    <name type="common">Mouse-ear cress</name>
    <dbReference type="NCBI Taxonomy" id="3702"/>
    <lineage>
        <taxon>Eukaryota</taxon>
        <taxon>Viridiplantae</taxon>
        <taxon>Streptophyta</taxon>
        <taxon>Embryophyta</taxon>
        <taxon>Tracheophyta</taxon>
        <taxon>Spermatophyta</taxon>
        <taxon>Magnoliopsida</taxon>
        <taxon>eudicotyledons</taxon>
        <taxon>Gunneridae</taxon>
        <taxon>Pentapetalae</taxon>
        <taxon>rosids</taxon>
        <taxon>malvids</taxon>
        <taxon>Brassicales</taxon>
        <taxon>Brassicaceae</taxon>
        <taxon>Camelineae</taxon>
        <taxon>Arabidopsis</taxon>
    </lineage>
</organism>